<dbReference type="AlphaFoldDB" id="A0A5C7J603"/>
<dbReference type="EMBL" id="SSDS01000090">
    <property type="protein sequence ID" value="TXG75966.1"/>
    <property type="molecule type" value="Genomic_DNA"/>
</dbReference>
<evidence type="ECO:0000313" key="2">
    <source>
        <dbReference type="Proteomes" id="UP000321026"/>
    </source>
</evidence>
<sequence>MTFANRYAVLVLQSILAQASRWGFVVTVDTDDNTVLVNSTDAFHVSDICELHRKVTLFFDEPNKRWNTFESRAVITFDLDAGIQCIVRAVNQWDGGTDYARDLLGDARAIQRMIVAPLQLAQAA</sequence>
<comment type="caution">
    <text evidence="1">The sequence shown here is derived from an EMBL/GenBank/DDBJ whole genome shotgun (WGS) entry which is preliminary data.</text>
</comment>
<name>A0A5C7J603_9BACT</name>
<reference evidence="1 2" key="1">
    <citation type="submission" date="2018-09" db="EMBL/GenBank/DDBJ databases">
        <title>Metagenome Assembled Genomes from an Advanced Water Purification Facility.</title>
        <authorList>
            <person name="Stamps B.W."/>
            <person name="Spear J.R."/>
        </authorList>
    </citation>
    <scope>NUCLEOTIDE SEQUENCE [LARGE SCALE GENOMIC DNA]</scope>
    <source>
        <strain evidence="1">Bin_63_2</strain>
    </source>
</reference>
<dbReference type="Proteomes" id="UP000321026">
    <property type="component" value="Unassembled WGS sequence"/>
</dbReference>
<protein>
    <submittedName>
        <fullName evidence="1">Uncharacterized protein</fullName>
    </submittedName>
</protein>
<proteinExistence type="predicted"/>
<accession>A0A5C7J603</accession>
<gene>
    <name evidence="1" type="ORF">E6Q11_05785</name>
</gene>
<organism evidence="1 2">
    <name type="scientific">Candidatus Dojkabacteria bacterium</name>
    <dbReference type="NCBI Taxonomy" id="2099670"/>
    <lineage>
        <taxon>Bacteria</taxon>
        <taxon>Candidatus Dojkabacteria</taxon>
    </lineage>
</organism>
<evidence type="ECO:0000313" key="1">
    <source>
        <dbReference type="EMBL" id="TXG75966.1"/>
    </source>
</evidence>